<organism evidence="1 2">
    <name type="scientific">phage Lak_Megaphage_Sonny</name>
    <dbReference type="NCBI Taxonomy" id="3109229"/>
    <lineage>
        <taxon>Viruses</taxon>
        <taxon>Duplodnaviria</taxon>
        <taxon>Heunggongvirae</taxon>
        <taxon>Uroviricota</taxon>
        <taxon>Caudoviricetes</taxon>
        <taxon>Caudoviricetes code 15 clade</taxon>
    </lineage>
</organism>
<dbReference type="InterPro" id="IPR029063">
    <property type="entry name" value="SAM-dependent_MTases_sf"/>
</dbReference>
<evidence type="ECO:0000313" key="1">
    <source>
        <dbReference type="EMBL" id="WQJ53541.1"/>
    </source>
</evidence>
<reference evidence="1 2" key="1">
    <citation type="submission" date="2023-11" db="EMBL/GenBank/DDBJ databases">
        <authorList>
            <person name="Cook R."/>
            <person name="Crisci M."/>
            <person name="Pye H."/>
            <person name="Adriaenssens E."/>
            <person name="Santini J."/>
        </authorList>
    </citation>
    <scope>NUCLEOTIDE SEQUENCE [LARGE SCALE GENOMIC DNA]</scope>
    <source>
        <strain evidence="1">Lak_Megaphage_Sonny</strain>
    </source>
</reference>
<evidence type="ECO:0000313" key="2">
    <source>
        <dbReference type="Proteomes" id="UP001358193"/>
    </source>
</evidence>
<dbReference type="Proteomes" id="UP001358193">
    <property type="component" value="Segment"/>
</dbReference>
<proteinExistence type="predicted"/>
<protein>
    <submittedName>
        <fullName evidence="1">Uncharacterized protein</fullName>
    </submittedName>
</protein>
<keyword evidence="2" id="KW-1185">Reference proteome</keyword>
<name>A0ABZ0Z306_9CAUD</name>
<accession>A0ABZ0Z306</accession>
<dbReference type="Gene3D" id="3.40.50.150">
    <property type="entry name" value="Vaccinia Virus protein VP39"/>
    <property type="match status" value="1"/>
</dbReference>
<dbReference type="EMBL" id="OR769223">
    <property type="protein sequence ID" value="WQJ53541.1"/>
    <property type="molecule type" value="Genomic_DNA"/>
</dbReference>
<dbReference type="SUPFAM" id="SSF53335">
    <property type="entry name" value="S-adenosyl-L-methionine-dependent methyltransferases"/>
    <property type="match status" value="1"/>
</dbReference>
<sequence>MIKEKTKEILDILNLSDDYAEKRKERRKGSDATNEFFTPNMLVCHMCDKVPVEKWADPESTWLEPSFGNGQFLIEIVRRRIQDYDIPWKTTLNNLYGIELMPDNREEAVERIIDLLKALDVPAFDESAAREIMKGNLVCSDFFKWDCLNWCPIEEVKEPVSIELF</sequence>